<feature type="signal peptide" evidence="2">
    <location>
        <begin position="1"/>
        <end position="18"/>
    </location>
</feature>
<organism evidence="3 4">
    <name type="scientific">Folsomia candida</name>
    <name type="common">Springtail</name>
    <dbReference type="NCBI Taxonomy" id="158441"/>
    <lineage>
        <taxon>Eukaryota</taxon>
        <taxon>Metazoa</taxon>
        <taxon>Ecdysozoa</taxon>
        <taxon>Arthropoda</taxon>
        <taxon>Hexapoda</taxon>
        <taxon>Collembola</taxon>
        <taxon>Entomobryomorpha</taxon>
        <taxon>Isotomoidea</taxon>
        <taxon>Isotomidae</taxon>
        <taxon>Proisotominae</taxon>
        <taxon>Folsomia</taxon>
    </lineage>
</organism>
<sequence length="202" mass="22865">MKFAVCLIIFVMFETSESAPFPPSIRKGVEYLLPSRLFYKPKKSTPYSGESVEQVQGELPNRVKFHELQDGSSSEEIVTHSAQHSDPRQPYRDGATRFFPKNQHDSGEDVQDDVQDDLEVKSRDDESDEENDEDKEKEDGAGEDMDTDVEYSPIFPVSTWPESSYGSRRRSNIPIAFNAQGSSRGFLYLSGQQITNFNGMGF</sequence>
<feature type="region of interest" description="Disordered" evidence="1">
    <location>
        <begin position="69"/>
        <end position="149"/>
    </location>
</feature>
<gene>
    <name evidence="3" type="ORF">Fcan01_06548</name>
</gene>
<protein>
    <submittedName>
        <fullName evidence="3">Uncharacterized protein</fullName>
    </submittedName>
</protein>
<evidence type="ECO:0000313" key="3">
    <source>
        <dbReference type="EMBL" id="OXA58624.1"/>
    </source>
</evidence>
<feature type="compositionally biased region" description="Acidic residues" evidence="1">
    <location>
        <begin position="125"/>
        <end position="149"/>
    </location>
</feature>
<feature type="compositionally biased region" description="Polar residues" evidence="1">
    <location>
        <begin position="70"/>
        <end position="82"/>
    </location>
</feature>
<proteinExistence type="predicted"/>
<evidence type="ECO:0000256" key="2">
    <source>
        <dbReference type="SAM" id="SignalP"/>
    </source>
</evidence>
<feature type="compositionally biased region" description="Acidic residues" evidence="1">
    <location>
        <begin position="108"/>
        <end position="117"/>
    </location>
</feature>
<feature type="compositionally biased region" description="Basic and acidic residues" evidence="1">
    <location>
        <begin position="83"/>
        <end position="95"/>
    </location>
</feature>
<evidence type="ECO:0000256" key="1">
    <source>
        <dbReference type="SAM" id="MobiDB-lite"/>
    </source>
</evidence>
<keyword evidence="4" id="KW-1185">Reference proteome</keyword>
<dbReference type="Proteomes" id="UP000198287">
    <property type="component" value="Unassembled WGS sequence"/>
</dbReference>
<comment type="caution">
    <text evidence="3">The sequence shown here is derived from an EMBL/GenBank/DDBJ whole genome shotgun (WGS) entry which is preliminary data.</text>
</comment>
<evidence type="ECO:0000313" key="4">
    <source>
        <dbReference type="Proteomes" id="UP000198287"/>
    </source>
</evidence>
<accession>A0A226ENN0</accession>
<dbReference type="EMBL" id="LNIX01000003">
    <property type="protein sequence ID" value="OXA58624.1"/>
    <property type="molecule type" value="Genomic_DNA"/>
</dbReference>
<feature type="chain" id="PRO_5012466181" evidence="2">
    <location>
        <begin position="19"/>
        <end position="202"/>
    </location>
</feature>
<reference evidence="3 4" key="1">
    <citation type="submission" date="2015-12" db="EMBL/GenBank/DDBJ databases">
        <title>The genome of Folsomia candida.</title>
        <authorList>
            <person name="Faddeeva A."/>
            <person name="Derks M.F."/>
            <person name="Anvar Y."/>
            <person name="Smit S."/>
            <person name="Van Straalen N."/>
            <person name="Roelofs D."/>
        </authorList>
    </citation>
    <scope>NUCLEOTIDE SEQUENCE [LARGE SCALE GENOMIC DNA]</scope>
    <source>
        <strain evidence="3 4">VU population</strain>
        <tissue evidence="3">Whole body</tissue>
    </source>
</reference>
<dbReference type="AlphaFoldDB" id="A0A226ENN0"/>
<keyword evidence="2" id="KW-0732">Signal</keyword>
<name>A0A226ENN0_FOLCA</name>